<dbReference type="AlphaFoldDB" id="A0A0E9VLN4"/>
<protein>
    <submittedName>
        <fullName evidence="1">Uncharacterized protein</fullName>
    </submittedName>
</protein>
<accession>A0A0E9VLN4</accession>
<proteinExistence type="predicted"/>
<name>A0A0E9VLN4_ANGAN</name>
<reference evidence="1" key="1">
    <citation type="submission" date="2014-11" db="EMBL/GenBank/DDBJ databases">
        <authorList>
            <person name="Amaro Gonzalez C."/>
        </authorList>
    </citation>
    <scope>NUCLEOTIDE SEQUENCE</scope>
</reference>
<dbReference type="EMBL" id="GBXM01042819">
    <property type="protein sequence ID" value="JAH65758.1"/>
    <property type="molecule type" value="Transcribed_RNA"/>
</dbReference>
<dbReference type="EMBL" id="GBXM01029610">
    <property type="protein sequence ID" value="JAH78967.1"/>
    <property type="molecule type" value="Transcribed_RNA"/>
</dbReference>
<organism evidence="1">
    <name type="scientific">Anguilla anguilla</name>
    <name type="common">European freshwater eel</name>
    <name type="synonym">Muraena anguilla</name>
    <dbReference type="NCBI Taxonomy" id="7936"/>
    <lineage>
        <taxon>Eukaryota</taxon>
        <taxon>Metazoa</taxon>
        <taxon>Chordata</taxon>
        <taxon>Craniata</taxon>
        <taxon>Vertebrata</taxon>
        <taxon>Euteleostomi</taxon>
        <taxon>Actinopterygii</taxon>
        <taxon>Neopterygii</taxon>
        <taxon>Teleostei</taxon>
        <taxon>Anguilliformes</taxon>
        <taxon>Anguillidae</taxon>
        <taxon>Anguilla</taxon>
    </lineage>
</organism>
<sequence>MHFKSQEGPSVLSMLLKTEVSKFVQPVGDYDKRGNIKRGERRGV</sequence>
<reference evidence="1" key="2">
    <citation type="journal article" date="2015" name="Fish Shellfish Immunol.">
        <title>Early steps in the European eel (Anguilla anguilla)-Vibrio vulnificus interaction in the gills: Role of the RtxA13 toxin.</title>
        <authorList>
            <person name="Callol A."/>
            <person name="Pajuelo D."/>
            <person name="Ebbesson L."/>
            <person name="Teles M."/>
            <person name="MacKenzie S."/>
            <person name="Amaro C."/>
        </authorList>
    </citation>
    <scope>NUCLEOTIDE SEQUENCE</scope>
</reference>
<evidence type="ECO:0000313" key="1">
    <source>
        <dbReference type="EMBL" id="JAH78967.1"/>
    </source>
</evidence>